<comment type="caution">
    <text evidence="2">The sequence shown here is derived from an EMBL/GenBank/DDBJ whole genome shotgun (WGS) entry which is preliminary data.</text>
</comment>
<dbReference type="Proteomes" id="UP000569018">
    <property type="component" value="Unassembled WGS sequence"/>
</dbReference>
<dbReference type="EMBL" id="BLSD01000328">
    <property type="protein sequence ID" value="GFP40586.1"/>
    <property type="molecule type" value="Genomic_DNA"/>
</dbReference>
<organism evidence="2 3">
    <name type="scientific">Candidatus Hakubella thermalkaliphila</name>
    <dbReference type="NCBI Taxonomy" id="2754717"/>
    <lineage>
        <taxon>Bacteria</taxon>
        <taxon>Bacillati</taxon>
        <taxon>Actinomycetota</taxon>
        <taxon>Actinomycetota incertae sedis</taxon>
        <taxon>Candidatus Hakubellales</taxon>
        <taxon>Candidatus Hakubellaceae</taxon>
        <taxon>Candidatus Hakubella</taxon>
    </lineage>
</organism>
<proteinExistence type="predicted"/>
<sequence>IGLEKQDALYPQEPEEPTKEL</sequence>
<accession>A0A6V8QB28</accession>
<evidence type="ECO:0000313" key="2">
    <source>
        <dbReference type="EMBL" id="GFP40586.1"/>
    </source>
</evidence>
<evidence type="ECO:0000313" key="3">
    <source>
        <dbReference type="Proteomes" id="UP000569018"/>
    </source>
</evidence>
<reference evidence="2 3" key="1">
    <citation type="journal article" date="2020" name="Front. Microbiol.">
        <title>Single-cell genomics of novel Actinobacteria with the Wood-Ljungdahl pathway discovered in a serpentinizing system.</title>
        <authorList>
            <person name="Merino N."/>
            <person name="Kawai M."/>
            <person name="Boyd E.S."/>
            <person name="Colman D.R."/>
            <person name="McGlynn S.E."/>
            <person name="Nealson K.H."/>
            <person name="Kurokawa K."/>
            <person name="Hongoh Y."/>
        </authorList>
    </citation>
    <scope>NUCLEOTIDE SEQUENCE [LARGE SCALE GENOMIC DNA]</scope>
    <source>
        <strain evidence="2 3">S47</strain>
    </source>
</reference>
<dbReference type="AlphaFoldDB" id="A0A6V8QB28"/>
<evidence type="ECO:0000256" key="1">
    <source>
        <dbReference type="SAM" id="MobiDB-lite"/>
    </source>
</evidence>
<gene>
    <name evidence="2" type="ORF">HKBW3S47_02283</name>
</gene>
<feature type="region of interest" description="Disordered" evidence="1">
    <location>
        <begin position="1"/>
        <end position="21"/>
    </location>
</feature>
<protein>
    <submittedName>
        <fullName evidence="2">Uncharacterized protein</fullName>
    </submittedName>
</protein>
<name>A0A6V8QB28_9ACTN</name>
<feature type="non-terminal residue" evidence="2">
    <location>
        <position position="1"/>
    </location>
</feature>